<dbReference type="AlphaFoldDB" id="A0A2N6PIJ8"/>
<comment type="caution">
    <text evidence="2">The sequence shown here is derived from an EMBL/GenBank/DDBJ whole genome shotgun (WGS) entry which is preliminary data.</text>
</comment>
<protein>
    <recommendedName>
        <fullName evidence="4">Terminase small subunit</fullName>
    </recommendedName>
</protein>
<proteinExistence type="predicted"/>
<organism evidence="2 3">
    <name type="scientific">Brevibacterium luteolum</name>
    <dbReference type="NCBI Taxonomy" id="199591"/>
    <lineage>
        <taxon>Bacteria</taxon>
        <taxon>Bacillati</taxon>
        <taxon>Actinomycetota</taxon>
        <taxon>Actinomycetes</taxon>
        <taxon>Micrococcales</taxon>
        <taxon>Brevibacteriaceae</taxon>
        <taxon>Brevibacterium</taxon>
    </lineage>
</organism>
<evidence type="ECO:0000313" key="2">
    <source>
        <dbReference type="EMBL" id="PMB98494.1"/>
    </source>
</evidence>
<gene>
    <name evidence="2" type="ORF">CJ198_03905</name>
</gene>
<accession>A0A2N6PIJ8</accession>
<feature type="region of interest" description="Disordered" evidence="1">
    <location>
        <begin position="1"/>
        <end position="36"/>
    </location>
</feature>
<sequence>MPQRHDSKGTIMPSGGARNRSGPAADINSYRQRRDADGWVKLPPRVDRRRSPNWPLHPAMNDRERELWRRFWRMGQSIVWESQHQQLALAVYVRQFAAVEALNFDVPTSRLNSLRIQADDLGITMPGLNRYRWRYTTTEELQKQADDVVSKKDRGRRSTAEQIAELLPMVADDER</sequence>
<evidence type="ECO:0008006" key="4">
    <source>
        <dbReference type="Google" id="ProtNLM"/>
    </source>
</evidence>
<evidence type="ECO:0000256" key="1">
    <source>
        <dbReference type="SAM" id="MobiDB-lite"/>
    </source>
</evidence>
<dbReference type="RefSeq" id="WP_102161025.1">
    <property type="nucleotide sequence ID" value="NZ_CP184789.1"/>
</dbReference>
<dbReference type="OrthoDB" id="3391752at2"/>
<evidence type="ECO:0000313" key="3">
    <source>
        <dbReference type="Proteomes" id="UP000235703"/>
    </source>
</evidence>
<keyword evidence="3" id="KW-1185">Reference proteome</keyword>
<reference evidence="2 3" key="1">
    <citation type="submission" date="2017-09" db="EMBL/GenBank/DDBJ databases">
        <title>Bacterial strain isolated from the female urinary microbiota.</title>
        <authorList>
            <person name="Thomas-White K."/>
            <person name="Kumar N."/>
            <person name="Forster S."/>
            <person name="Putonti C."/>
            <person name="Lawley T."/>
            <person name="Wolfe A.J."/>
        </authorList>
    </citation>
    <scope>NUCLEOTIDE SEQUENCE [LARGE SCALE GENOMIC DNA]</scope>
    <source>
        <strain evidence="2 3">UMB0680</strain>
    </source>
</reference>
<dbReference type="EMBL" id="PNFZ01000002">
    <property type="protein sequence ID" value="PMB98494.1"/>
    <property type="molecule type" value="Genomic_DNA"/>
</dbReference>
<name>A0A2N6PIJ8_9MICO</name>
<dbReference type="Proteomes" id="UP000235703">
    <property type="component" value="Unassembled WGS sequence"/>
</dbReference>